<reference evidence="2 3" key="1">
    <citation type="submission" date="2024-04" db="EMBL/GenBank/DDBJ databases">
        <title>Dissimilatory iodate-reducing microorganisms contribute to the enrichment of iodine in groundwater.</title>
        <authorList>
            <person name="Jiang Z."/>
        </authorList>
    </citation>
    <scope>NUCLEOTIDE SEQUENCE [LARGE SCALE GENOMIC DNA]</scope>
    <source>
        <strain evidence="2 3">NCP973</strain>
    </source>
</reference>
<dbReference type="PANTHER" id="PTHR36508">
    <property type="entry name" value="PROTEIN SLYX"/>
    <property type="match status" value="1"/>
</dbReference>
<sequence>MESRLTELEIKISFTEDQLEELNKIVYRQQQQIEFLVNEVRTLRDQVNGLQPTEFRSLRDEIPPHY</sequence>
<feature type="coiled-coil region" evidence="1">
    <location>
        <begin position="5"/>
        <end position="39"/>
    </location>
</feature>
<evidence type="ECO:0000256" key="1">
    <source>
        <dbReference type="SAM" id="Coils"/>
    </source>
</evidence>
<dbReference type="PANTHER" id="PTHR36508:SF1">
    <property type="entry name" value="PROTEIN SLYX"/>
    <property type="match status" value="1"/>
</dbReference>
<evidence type="ECO:0000313" key="2">
    <source>
        <dbReference type="EMBL" id="WZJ20005.1"/>
    </source>
</evidence>
<keyword evidence="3" id="KW-1185">Reference proteome</keyword>
<dbReference type="Gene3D" id="1.20.5.300">
    <property type="match status" value="1"/>
</dbReference>
<dbReference type="Pfam" id="PF04102">
    <property type="entry name" value="SlyX"/>
    <property type="match status" value="1"/>
</dbReference>
<evidence type="ECO:0000313" key="3">
    <source>
        <dbReference type="Proteomes" id="UP001479520"/>
    </source>
</evidence>
<accession>A0ABZ2XBJ9</accession>
<keyword evidence="1" id="KW-0175">Coiled coil</keyword>
<dbReference type="EMBL" id="CP151406">
    <property type="protein sequence ID" value="WZJ20005.1"/>
    <property type="molecule type" value="Genomic_DNA"/>
</dbReference>
<gene>
    <name evidence="2" type="ORF">AADV58_08475</name>
</gene>
<protein>
    <submittedName>
        <fullName evidence="2">SlyX family protein</fullName>
    </submittedName>
</protein>
<proteinExistence type="predicted"/>
<dbReference type="InterPro" id="IPR007236">
    <property type="entry name" value="SlyX"/>
</dbReference>
<name>A0ABZ2XBJ9_9RHOO</name>
<dbReference type="RefSeq" id="WP_028995808.1">
    <property type="nucleotide sequence ID" value="NZ_CP151406.1"/>
</dbReference>
<dbReference type="Proteomes" id="UP001479520">
    <property type="component" value="Chromosome"/>
</dbReference>
<organism evidence="2 3">
    <name type="scientific">Azonexus hydrophilus</name>
    <dbReference type="NCBI Taxonomy" id="418702"/>
    <lineage>
        <taxon>Bacteria</taxon>
        <taxon>Pseudomonadati</taxon>
        <taxon>Pseudomonadota</taxon>
        <taxon>Betaproteobacteria</taxon>
        <taxon>Rhodocyclales</taxon>
        <taxon>Azonexaceae</taxon>
        <taxon>Azonexus</taxon>
    </lineage>
</organism>